<comment type="caution">
    <text evidence="13">The sequence shown here is derived from an EMBL/GenBank/DDBJ whole genome shotgun (WGS) entry which is preliminary data.</text>
</comment>
<comment type="catalytic activity">
    <reaction evidence="11">
        <text>DNA(n) + a 2'-deoxyribonucleoside 5'-triphosphate = DNA(n+1) + diphosphate</text>
        <dbReference type="Rhea" id="RHEA:22508"/>
        <dbReference type="Rhea" id="RHEA-COMP:17339"/>
        <dbReference type="Rhea" id="RHEA-COMP:17340"/>
        <dbReference type="ChEBI" id="CHEBI:33019"/>
        <dbReference type="ChEBI" id="CHEBI:61560"/>
        <dbReference type="ChEBI" id="CHEBI:173112"/>
        <dbReference type="EC" id="2.7.7.7"/>
    </reaction>
</comment>
<dbReference type="PANTHER" id="PTHR32294:SF0">
    <property type="entry name" value="DNA POLYMERASE III SUBUNIT ALPHA"/>
    <property type="match status" value="1"/>
</dbReference>
<dbReference type="CDD" id="cd04485">
    <property type="entry name" value="DnaE_OBF"/>
    <property type="match status" value="1"/>
</dbReference>
<comment type="subcellular location">
    <subcellularLocation>
        <location evidence="1">Cytoplasm</location>
    </subcellularLocation>
</comment>
<dbReference type="InterPro" id="IPR004365">
    <property type="entry name" value="NA-bd_OB_tRNA"/>
</dbReference>
<dbReference type="EMBL" id="CAWVOH010000001">
    <property type="protein sequence ID" value="CAK8053855.1"/>
    <property type="molecule type" value="Genomic_DNA"/>
</dbReference>
<reference evidence="13 14" key="1">
    <citation type="submission" date="2024-01" db="EMBL/GenBank/DDBJ databases">
        <authorList>
            <person name="Botero Cardona J."/>
        </authorList>
    </citation>
    <scope>NUCLEOTIDE SEQUENCE [LARGE SCALE GENOMIC DNA]</scope>
    <source>
        <strain evidence="13 14">LMG 33000</strain>
    </source>
</reference>
<dbReference type="InterPro" id="IPR004013">
    <property type="entry name" value="PHP_dom"/>
</dbReference>
<dbReference type="Pfam" id="PF02811">
    <property type="entry name" value="PHP"/>
    <property type="match status" value="1"/>
</dbReference>
<dbReference type="SMART" id="SM00481">
    <property type="entry name" value="POLIIIAc"/>
    <property type="match status" value="1"/>
</dbReference>
<keyword evidence="14" id="KW-1185">Reference proteome</keyword>
<keyword evidence="5 13" id="KW-0808">Transferase</keyword>
<dbReference type="Gene3D" id="2.40.50.140">
    <property type="entry name" value="Nucleic acid-binding proteins"/>
    <property type="match status" value="1"/>
</dbReference>
<protein>
    <recommendedName>
        <fullName evidence="4">DNA polymerase III subunit alpha</fullName>
        <ecNumber evidence="3">2.7.7.7</ecNumber>
    </recommendedName>
</protein>
<gene>
    <name evidence="13" type="ORF">R54876_GBNLAHCA_00414</name>
</gene>
<keyword evidence="7" id="KW-0235">DNA replication</keyword>
<evidence type="ECO:0000256" key="8">
    <source>
        <dbReference type="ARBA" id="ARBA00022932"/>
    </source>
</evidence>
<evidence type="ECO:0000259" key="12">
    <source>
        <dbReference type="SMART" id="SM00481"/>
    </source>
</evidence>
<sequence length="1110" mass="123850">MYAPLQVSSSYSLLKNPNTVPDIVATVKAAGYEAVSLADTNVLYGTIEFYSAARKAQIKPIFSLRVEIAGLVNLATTFPVLLTAITQEGYQNLTWISSKKMVNPEEKLTWNDVKGHLTGLAITLPTDSELTQLLISQGTDLQAYWEKLQGIVPIAQVFLGIHPRLAQSNQEAIAAFAKQFQAKLVALDRVDYLRSEDAFTREVLLAINANTQIDDLSFLAQQHGQNYLRPADEVRQSYQASPYLQEAYANNEKLVQAAKVVIEFKDVTLPDFPKPAGLTSAQYLRQLSEQGLQSVLPKQADRQVYQERLNRELNIINELGFSDYFLIVWDILNYAHQNKIQTGEGRGSAAGSLVAYCLQITDVDPIAFGLLFERFLNPERAQMPDIDIDWPDNRREEILNYLHDKYGQQNFAQIITFGTLATKQALRDTGRVFGLSTASLGQLSRAVPAGKNGRKVSIDQALQASPKLGDLIRDIPQGDLLLRTAKAIEGLPRNYSTHAAGVVLSQKPLVETLPVQEGSDGRLLTQFEKEPVEALGLLKIDILGLTNLTILAQALYNARKSLPEDFDIKRIPLNDPETIALFARGDTSGVFQFESNGIRHVLKELHPTNFEHIVAVNALYRPGPSQNIQSFVKRRHGQEPVAILDPSISDILAPTYGIIIYQEQVMLVAQQYAGFTLGQADVLRSAMSKKKLDKMESMKQLFLAGAQKKGHDREAAEKIFSYIDEFANYGFNRSHAVAYSKLAFELAYLKAHYPLAFYAAVLNANLGRSDKIRQYILEAKRKGIQVKGPNLNRSQRFWSIDHGQLSMGLHAIKGLRTDFVTALLEERRANGAFQSLQSFVYRLPEKFRNVDTLKQLVYAGALDNFGYNRAELIANLPDLIEAANFGELILKETKIKQQAEFSLSEKLTQEKEAIGFNLASHPLDAYQELINQEQIPAISDVQAPNLQVKLVGLIDRIKVIRTKKGDNMAFVTLSDQSDQISVTVFPNLYKKVEGLLKAGQVLLVSGKTEERQGISLLAARIQAAQNPPKPAQAKGTWFLRIDEKHDQVDTKKALLAILESTPGPNPVVIYWEKDKRKQVLEKSYWLGEEDLAPRLGQLIGPDNVVFQEKA</sequence>
<comment type="subunit">
    <text evidence="10">DNA polymerase III contains a core (composed of alpha, epsilon and theta chains) that associates with a tau subunit. This core dimerizes to form the POLIII' complex. PolIII' associates with the gamma complex (composed of gamma, delta, delta', psi and chi chains) and with the beta chain to form the complete DNA polymerase III complex.</text>
</comment>
<dbReference type="EC" id="2.7.7.7" evidence="3"/>
<evidence type="ECO:0000313" key="14">
    <source>
        <dbReference type="Proteomes" id="UP001314241"/>
    </source>
</evidence>
<dbReference type="Gene3D" id="1.10.150.870">
    <property type="match status" value="1"/>
</dbReference>
<evidence type="ECO:0000256" key="9">
    <source>
        <dbReference type="ARBA" id="ARBA00025611"/>
    </source>
</evidence>
<evidence type="ECO:0000256" key="3">
    <source>
        <dbReference type="ARBA" id="ARBA00012417"/>
    </source>
</evidence>
<evidence type="ECO:0000256" key="7">
    <source>
        <dbReference type="ARBA" id="ARBA00022705"/>
    </source>
</evidence>
<evidence type="ECO:0000256" key="1">
    <source>
        <dbReference type="ARBA" id="ARBA00004496"/>
    </source>
</evidence>
<comment type="function">
    <text evidence="9">DNA polymerase III is a complex, multichain enzyme responsible for most of the replicative synthesis in bacteria. This DNA polymerase also exhibits 3' to 5' exonuclease activity. The alpha chain is the DNA polymerase.</text>
</comment>
<evidence type="ECO:0000256" key="2">
    <source>
        <dbReference type="ARBA" id="ARBA00009496"/>
    </source>
</evidence>
<dbReference type="Pfam" id="PF01336">
    <property type="entry name" value="tRNA_anti-codon"/>
    <property type="match status" value="1"/>
</dbReference>
<keyword evidence="8" id="KW-0239">DNA-directed DNA polymerase</keyword>
<feature type="domain" description="Polymerase/histidinol phosphatase N-terminal" evidence="12">
    <location>
        <begin position="3"/>
        <end position="68"/>
    </location>
</feature>
<dbReference type="InterPro" id="IPR040982">
    <property type="entry name" value="DNA_pol3_finger"/>
</dbReference>
<proteinExistence type="inferred from homology"/>
<dbReference type="InterPro" id="IPR004805">
    <property type="entry name" value="DnaE2/DnaE/PolC"/>
</dbReference>
<dbReference type="InterPro" id="IPR029460">
    <property type="entry name" value="DNAPol_HHH"/>
</dbReference>
<dbReference type="GO" id="GO:0003887">
    <property type="term" value="F:DNA-directed DNA polymerase activity"/>
    <property type="evidence" value="ECO:0007669"/>
    <property type="project" value="UniProtKB-EC"/>
</dbReference>
<comment type="similarity">
    <text evidence="2">Belongs to the DNA polymerase type-C family. DnaE subfamily.</text>
</comment>
<dbReference type="Pfam" id="PF14579">
    <property type="entry name" value="HHH_6"/>
    <property type="match status" value="1"/>
</dbReference>
<evidence type="ECO:0000256" key="11">
    <source>
        <dbReference type="ARBA" id="ARBA00049244"/>
    </source>
</evidence>
<dbReference type="Proteomes" id="UP001314241">
    <property type="component" value="Unassembled WGS sequence"/>
</dbReference>
<dbReference type="Pfam" id="PF07733">
    <property type="entry name" value="DNA_pol3_alpha"/>
    <property type="match status" value="1"/>
</dbReference>
<dbReference type="Gene3D" id="1.10.10.1600">
    <property type="entry name" value="Bacterial DNA polymerase III alpha subunit, thumb domain"/>
    <property type="match status" value="1"/>
</dbReference>
<dbReference type="CDD" id="cd07431">
    <property type="entry name" value="PHP_PolIIIA"/>
    <property type="match status" value="1"/>
</dbReference>
<keyword evidence="6 13" id="KW-0548">Nucleotidyltransferase</keyword>
<dbReference type="Gene3D" id="3.20.20.140">
    <property type="entry name" value="Metal-dependent hydrolases"/>
    <property type="match status" value="1"/>
</dbReference>
<dbReference type="InterPro" id="IPR003141">
    <property type="entry name" value="Pol/His_phosphatase_N"/>
</dbReference>
<dbReference type="InterPro" id="IPR041931">
    <property type="entry name" value="DNA_pol3_alpha_thumb_dom"/>
</dbReference>
<dbReference type="Pfam" id="PF17657">
    <property type="entry name" value="DNA_pol3_finger"/>
    <property type="match status" value="1"/>
</dbReference>
<evidence type="ECO:0000256" key="10">
    <source>
        <dbReference type="ARBA" id="ARBA00026073"/>
    </source>
</evidence>
<name>A0ABM9N3X6_9LACO</name>
<dbReference type="PANTHER" id="PTHR32294">
    <property type="entry name" value="DNA POLYMERASE III SUBUNIT ALPHA"/>
    <property type="match status" value="1"/>
</dbReference>
<evidence type="ECO:0000256" key="4">
    <source>
        <dbReference type="ARBA" id="ARBA00019114"/>
    </source>
</evidence>
<dbReference type="NCBIfam" id="TIGR00594">
    <property type="entry name" value="polc"/>
    <property type="match status" value="1"/>
</dbReference>
<dbReference type="InterPro" id="IPR011708">
    <property type="entry name" value="DNA_pol3_alpha_NTPase_dom"/>
</dbReference>
<organism evidence="13 14">
    <name type="scientific">Eupransor demetentiae</name>
    <dbReference type="NCBI Taxonomy" id="3109584"/>
    <lineage>
        <taxon>Bacteria</taxon>
        <taxon>Bacillati</taxon>
        <taxon>Bacillota</taxon>
        <taxon>Bacilli</taxon>
        <taxon>Lactobacillales</taxon>
        <taxon>Lactobacillaceae</taxon>
        <taxon>Eupransor</taxon>
    </lineage>
</organism>
<evidence type="ECO:0000256" key="6">
    <source>
        <dbReference type="ARBA" id="ARBA00022695"/>
    </source>
</evidence>
<dbReference type="InterPro" id="IPR012340">
    <property type="entry name" value="NA-bd_OB-fold"/>
</dbReference>
<evidence type="ECO:0000313" key="13">
    <source>
        <dbReference type="EMBL" id="CAK8053855.1"/>
    </source>
</evidence>
<dbReference type="RefSeq" id="WP_349641402.1">
    <property type="nucleotide sequence ID" value="NZ_CAWVOH010000001.1"/>
</dbReference>
<accession>A0ABM9N3X6</accession>
<evidence type="ECO:0000256" key="5">
    <source>
        <dbReference type="ARBA" id="ARBA00022679"/>
    </source>
</evidence>